<proteinExistence type="predicted"/>
<dbReference type="CDD" id="cd14688">
    <property type="entry name" value="bZIP_YAP"/>
    <property type="match status" value="1"/>
</dbReference>
<feature type="compositionally biased region" description="Basic and acidic residues" evidence="1">
    <location>
        <begin position="1"/>
        <end position="27"/>
    </location>
</feature>
<dbReference type="Gene3D" id="1.20.5.170">
    <property type="match status" value="1"/>
</dbReference>
<sequence length="213" mass="23478">MRVEPPAESPRNDETPSQKQDPLERRRLQNRLSQRNHRRKIRDRIAKLQERVIANELRAAAALNGWDQPFTSSPLLSPRHTSHQQNDLSASRDPSPMTTEPSTPFVPSCSATATSLWTSDLNFPHSPGWLSGDAPSIVDGSGFANDSICSMPRASYMPSGIQLPAHTGIHEGDTVQDVIASPNSLYGETSSAPSNQPLYYVTTGERTTRKNTF</sequence>
<dbReference type="OrthoDB" id="4496773at2759"/>
<evidence type="ECO:0000259" key="2">
    <source>
        <dbReference type="PROSITE" id="PS00036"/>
    </source>
</evidence>
<reference evidence="3" key="1">
    <citation type="submission" date="2022-11" db="EMBL/GenBank/DDBJ databases">
        <authorList>
            <person name="Petersen C."/>
        </authorList>
    </citation>
    <scope>NUCLEOTIDE SEQUENCE</scope>
    <source>
        <strain evidence="3">IBT 30761</strain>
    </source>
</reference>
<dbReference type="InterPro" id="IPR004827">
    <property type="entry name" value="bZIP"/>
</dbReference>
<evidence type="ECO:0000313" key="3">
    <source>
        <dbReference type="EMBL" id="KAJ5089073.1"/>
    </source>
</evidence>
<dbReference type="PROSITE" id="PS00036">
    <property type="entry name" value="BZIP_BASIC"/>
    <property type="match status" value="1"/>
</dbReference>
<comment type="caution">
    <text evidence="3">The sequence shown here is derived from an EMBL/GenBank/DDBJ whole genome shotgun (WGS) entry which is preliminary data.</text>
</comment>
<evidence type="ECO:0000313" key="4">
    <source>
        <dbReference type="Proteomes" id="UP001149074"/>
    </source>
</evidence>
<keyword evidence="4" id="KW-1185">Reference proteome</keyword>
<dbReference type="Proteomes" id="UP001149074">
    <property type="component" value="Unassembled WGS sequence"/>
</dbReference>
<dbReference type="InterPro" id="IPR052635">
    <property type="entry name" value="Sec_Metab_Biosynth_Reg"/>
</dbReference>
<feature type="region of interest" description="Disordered" evidence="1">
    <location>
        <begin position="72"/>
        <end position="106"/>
    </location>
</feature>
<dbReference type="InterPro" id="IPR046347">
    <property type="entry name" value="bZIP_sf"/>
</dbReference>
<gene>
    <name evidence="3" type="ORF">N7532_007757</name>
</gene>
<dbReference type="AlphaFoldDB" id="A0A9W9EW20"/>
<dbReference type="EMBL" id="JAPQKI010000009">
    <property type="protein sequence ID" value="KAJ5089073.1"/>
    <property type="molecule type" value="Genomic_DNA"/>
</dbReference>
<dbReference type="SUPFAM" id="SSF57959">
    <property type="entry name" value="Leucine zipper domain"/>
    <property type="match status" value="1"/>
</dbReference>
<dbReference type="RefSeq" id="XP_056471055.1">
    <property type="nucleotide sequence ID" value="XM_056620249.1"/>
</dbReference>
<feature type="domain" description="BZIP" evidence="2">
    <location>
        <begin position="25"/>
        <end position="40"/>
    </location>
</feature>
<dbReference type="GO" id="GO:0003700">
    <property type="term" value="F:DNA-binding transcription factor activity"/>
    <property type="evidence" value="ECO:0007669"/>
    <property type="project" value="InterPro"/>
</dbReference>
<feature type="region of interest" description="Disordered" evidence="1">
    <location>
        <begin position="1"/>
        <end position="42"/>
    </location>
</feature>
<accession>A0A9W9EW20</accession>
<dbReference type="GeneID" id="81359228"/>
<organism evidence="3 4">
    <name type="scientific">Penicillium argentinense</name>
    <dbReference type="NCBI Taxonomy" id="1131581"/>
    <lineage>
        <taxon>Eukaryota</taxon>
        <taxon>Fungi</taxon>
        <taxon>Dikarya</taxon>
        <taxon>Ascomycota</taxon>
        <taxon>Pezizomycotina</taxon>
        <taxon>Eurotiomycetes</taxon>
        <taxon>Eurotiomycetidae</taxon>
        <taxon>Eurotiales</taxon>
        <taxon>Aspergillaceae</taxon>
        <taxon>Penicillium</taxon>
    </lineage>
</organism>
<protein>
    <recommendedName>
        <fullName evidence="2">BZIP domain-containing protein</fullName>
    </recommendedName>
</protein>
<name>A0A9W9EW20_9EURO</name>
<dbReference type="PANTHER" id="PTHR39607:SF3">
    <property type="entry name" value="BZIP DOMAIN-CONTAINING PROTEIN"/>
    <property type="match status" value="1"/>
</dbReference>
<evidence type="ECO:0000256" key="1">
    <source>
        <dbReference type="SAM" id="MobiDB-lite"/>
    </source>
</evidence>
<dbReference type="PANTHER" id="PTHR39607">
    <property type="entry name" value="XANTHOCILLIN BIOSYNTHESIS CLUSTER TRANSCRIPTION FACTOR XANC-RELATED"/>
    <property type="match status" value="1"/>
</dbReference>
<reference evidence="3" key="2">
    <citation type="journal article" date="2023" name="IMA Fungus">
        <title>Comparative genomic study of the Penicillium genus elucidates a diverse pangenome and 15 lateral gene transfer events.</title>
        <authorList>
            <person name="Petersen C."/>
            <person name="Sorensen T."/>
            <person name="Nielsen M.R."/>
            <person name="Sondergaard T.E."/>
            <person name="Sorensen J.L."/>
            <person name="Fitzpatrick D.A."/>
            <person name="Frisvad J.C."/>
            <person name="Nielsen K.L."/>
        </authorList>
    </citation>
    <scope>NUCLEOTIDE SEQUENCE</scope>
    <source>
        <strain evidence="3">IBT 30761</strain>
    </source>
</reference>